<dbReference type="SUPFAM" id="SSF56672">
    <property type="entry name" value="DNA/RNA polymerases"/>
    <property type="match status" value="1"/>
</dbReference>
<comment type="catalytic activity">
    <reaction evidence="3">
        <text>DNA(n) + a 2'-deoxyribonucleoside 5'-triphosphate = DNA(n+1) + diphosphate</text>
        <dbReference type="Rhea" id="RHEA:22508"/>
        <dbReference type="Rhea" id="RHEA-COMP:17339"/>
        <dbReference type="Rhea" id="RHEA-COMP:17340"/>
        <dbReference type="ChEBI" id="CHEBI:33019"/>
        <dbReference type="ChEBI" id="CHEBI:61560"/>
        <dbReference type="ChEBI" id="CHEBI:173112"/>
        <dbReference type="EC" id="2.7.7.7"/>
    </reaction>
</comment>
<dbReference type="AlphaFoldDB" id="A0A4R2QDX8"/>
<dbReference type="Gene3D" id="1.10.150.20">
    <property type="entry name" value="5' to 3' exonuclease, C-terminal subdomain"/>
    <property type="match status" value="1"/>
</dbReference>
<proteinExistence type="predicted"/>
<dbReference type="GO" id="GO:0003887">
    <property type="term" value="F:DNA-directed DNA polymerase activity"/>
    <property type="evidence" value="ECO:0007669"/>
    <property type="project" value="UniProtKB-EC"/>
</dbReference>
<dbReference type="PRINTS" id="PR00868">
    <property type="entry name" value="DNAPOLI"/>
</dbReference>
<dbReference type="InterPro" id="IPR002298">
    <property type="entry name" value="DNA_polymerase_A"/>
</dbReference>
<organism evidence="6 7">
    <name type="scientific">Tamaricihabitans halophyticus</name>
    <dbReference type="NCBI Taxonomy" id="1262583"/>
    <lineage>
        <taxon>Bacteria</taxon>
        <taxon>Bacillati</taxon>
        <taxon>Actinomycetota</taxon>
        <taxon>Actinomycetes</taxon>
        <taxon>Pseudonocardiales</taxon>
        <taxon>Pseudonocardiaceae</taxon>
        <taxon>Tamaricihabitans</taxon>
    </lineage>
</organism>
<comment type="caution">
    <text evidence="6">The sequence shown here is derived from an EMBL/GenBank/DDBJ whole genome shotgun (WGS) entry which is preliminary data.</text>
</comment>
<dbReference type="GO" id="GO:0006302">
    <property type="term" value="P:double-strand break repair"/>
    <property type="evidence" value="ECO:0007669"/>
    <property type="project" value="TreeGrafter"/>
</dbReference>
<accession>A0A4R2QDX8</accession>
<dbReference type="RefSeq" id="WP_132879567.1">
    <property type="nucleotide sequence ID" value="NZ_SLXQ01000013.1"/>
</dbReference>
<evidence type="ECO:0000313" key="7">
    <source>
        <dbReference type="Proteomes" id="UP000294911"/>
    </source>
</evidence>
<dbReference type="PANTHER" id="PTHR10133:SF27">
    <property type="entry name" value="DNA POLYMERASE NU"/>
    <property type="match status" value="1"/>
</dbReference>
<dbReference type="EC" id="2.7.7.7" evidence="1"/>
<dbReference type="GO" id="GO:0003677">
    <property type="term" value="F:DNA binding"/>
    <property type="evidence" value="ECO:0007669"/>
    <property type="project" value="InterPro"/>
</dbReference>
<protein>
    <recommendedName>
        <fullName evidence="1">DNA-directed DNA polymerase</fullName>
        <ecNumber evidence="1">2.7.7.7</ecNumber>
    </recommendedName>
</protein>
<dbReference type="CDD" id="cd06444">
    <property type="entry name" value="DNA_pol_A"/>
    <property type="match status" value="1"/>
</dbReference>
<dbReference type="SMART" id="SM00482">
    <property type="entry name" value="POLAc"/>
    <property type="match status" value="1"/>
</dbReference>
<dbReference type="GO" id="GO:0006261">
    <property type="term" value="P:DNA-templated DNA replication"/>
    <property type="evidence" value="ECO:0007669"/>
    <property type="project" value="InterPro"/>
</dbReference>
<dbReference type="InterPro" id="IPR043502">
    <property type="entry name" value="DNA/RNA_pol_sf"/>
</dbReference>
<dbReference type="Proteomes" id="UP000294911">
    <property type="component" value="Unassembled WGS sequence"/>
</dbReference>
<keyword evidence="7" id="KW-1185">Reference proteome</keyword>
<dbReference type="PANTHER" id="PTHR10133">
    <property type="entry name" value="DNA POLYMERASE I"/>
    <property type="match status" value="1"/>
</dbReference>
<evidence type="ECO:0000256" key="4">
    <source>
        <dbReference type="SAM" id="MobiDB-lite"/>
    </source>
</evidence>
<keyword evidence="2" id="KW-0235">DNA replication</keyword>
<gene>
    <name evidence="6" type="ORF">EV191_113128</name>
</gene>
<evidence type="ECO:0000256" key="3">
    <source>
        <dbReference type="ARBA" id="ARBA00049244"/>
    </source>
</evidence>
<dbReference type="NCBIfam" id="NF011538">
    <property type="entry name" value="PRK14975.1-1"/>
    <property type="match status" value="1"/>
</dbReference>
<dbReference type="InterPro" id="IPR001098">
    <property type="entry name" value="DNA-dir_DNA_pol_A_palm_dom"/>
</dbReference>
<dbReference type="Pfam" id="PF00476">
    <property type="entry name" value="DNA_pol_A"/>
    <property type="match status" value="1"/>
</dbReference>
<dbReference type="OrthoDB" id="4414061at2"/>
<sequence length="565" mass="61301">MRIVLIPDAEGTFRLRGVADGAPLPNNSPEWVDPVEQGVDPARIAELEHAHQPRWVIPAAEQLYPALYRAGIRLGRCHDLALTEALLLGHAGRHAAPHRLPAAWARLHGLPEPPDAEPALPHQPDQPGLFEPTGQPIPKGVEPLRAATEVYLAQQRAIAEAAQPQRLRLLAAAESAGALAAVEMAEEGLPWRTDVHLALLERLLGPRPSAGERPRKLAELAERISVAFGGRPINPDHPASVVRAFTSAGIDVPSTRAWVLREIDHPAIPDLLEYKELARLYAAHGWHWLQTWVSGGRFRPVYVVGGVVSGRWASRGGAALQLPKELRTAVRADAGHRLVVADAAQLEPRVLAALAKDDRLAQVSGSADLYENLAADSFAGDRARAKIAMLSAMYGGTSGEAGPLLATLRKRFPLAVDYVESAALAGERGELVRSQLGRTSPPPSEQWRAATGMSTEDAAAERRTRRIAREWGRFTRNFVVQATAAEWALVLLATLRGKLAEQAPGAHVVFYLHDEVLVHCPTEQADTVRALLRQSARIATELVFPGTKVRFPLEIAIVECYADAK</sequence>
<evidence type="ECO:0000313" key="6">
    <source>
        <dbReference type="EMBL" id="TCP46849.1"/>
    </source>
</evidence>
<dbReference type="EMBL" id="SLXQ01000013">
    <property type="protein sequence ID" value="TCP46849.1"/>
    <property type="molecule type" value="Genomic_DNA"/>
</dbReference>
<reference evidence="6 7" key="1">
    <citation type="submission" date="2019-03" db="EMBL/GenBank/DDBJ databases">
        <title>Genomic Encyclopedia of Type Strains, Phase IV (KMG-IV): sequencing the most valuable type-strain genomes for metagenomic binning, comparative biology and taxonomic classification.</title>
        <authorList>
            <person name="Goeker M."/>
        </authorList>
    </citation>
    <scope>NUCLEOTIDE SEQUENCE [LARGE SCALE GENOMIC DNA]</scope>
    <source>
        <strain evidence="6 7">DSM 45765</strain>
    </source>
</reference>
<name>A0A4R2QDX8_9PSEU</name>
<feature type="region of interest" description="Disordered" evidence="4">
    <location>
        <begin position="434"/>
        <end position="455"/>
    </location>
</feature>
<dbReference type="Gene3D" id="3.30.70.370">
    <property type="match status" value="1"/>
</dbReference>
<evidence type="ECO:0000259" key="5">
    <source>
        <dbReference type="SMART" id="SM00482"/>
    </source>
</evidence>
<feature type="region of interest" description="Disordered" evidence="4">
    <location>
        <begin position="109"/>
        <end position="138"/>
    </location>
</feature>
<evidence type="ECO:0000256" key="2">
    <source>
        <dbReference type="ARBA" id="ARBA00022705"/>
    </source>
</evidence>
<evidence type="ECO:0000256" key="1">
    <source>
        <dbReference type="ARBA" id="ARBA00012417"/>
    </source>
</evidence>
<feature type="domain" description="DNA-directed DNA polymerase family A palm" evidence="5">
    <location>
        <begin position="323"/>
        <end position="524"/>
    </location>
</feature>